<dbReference type="EMBL" id="HBFK01002562">
    <property type="protein sequence ID" value="CAD8735083.1"/>
    <property type="molecule type" value="Transcribed_RNA"/>
</dbReference>
<keyword evidence="1" id="KW-1015">Disulfide bond</keyword>
<keyword evidence="1" id="KW-0496">Mitochondrion</keyword>
<dbReference type="Pfam" id="PF02953">
    <property type="entry name" value="zf-Tim10_DDP"/>
    <property type="match status" value="1"/>
</dbReference>
<sequence>MGWWPDILNPFKIGVMSKQEMERKRAIIQLVGETEAMGDMMVRMNRQCYEKCSAALMERGEDLSLDETACIDCCAAKFLEAQMKVGQVFMQEAQESGMPGAPSA</sequence>
<organism evidence="3">
    <name type="scientific">Hemiselmis andersenii</name>
    <name type="common">Cryptophyte alga</name>
    <dbReference type="NCBI Taxonomy" id="464988"/>
    <lineage>
        <taxon>Eukaryota</taxon>
        <taxon>Cryptophyceae</taxon>
        <taxon>Cryptomonadales</taxon>
        <taxon>Hemiselmidaceae</taxon>
        <taxon>Hemiselmis</taxon>
    </lineage>
</organism>
<reference evidence="3" key="1">
    <citation type="submission" date="2021-01" db="EMBL/GenBank/DDBJ databases">
        <authorList>
            <person name="Corre E."/>
            <person name="Pelletier E."/>
            <person name="Niang G."/>
            <person name="Scheremetjew M."/>
            <person name="Finn R."/>
            <person name="Kale V."/>
            <person name="Holt S."/>
            <person name="Cochrane G."/>
            <person name="Meng A."/>
            <person name="Brown T."/>
            <person name="Cohen L."/>
        </authorList>
    </citation>
    <scope>NUCLEOTIDE SEQUENCE</scope>
    <source>
        <strain evidence="3">CCMP441</strain>
    </source>
</reference>
<dbReference type="InterPro" id="IPR004217">
    <property type="entry name" value="Tim10-like"/>
</dbReference>
<keyword evidence="1" id="KW-0999">Mitochondrion inner membrane</keyword>
<keyword evidence="1" id="KW-0653">Protein transport</keyword>
<evidence type="ECO:0000256" key="1">
    <source>
        <dbReference type="RuleBase" id="RU367043"/>
    </source>
</evidence>
<evidence type="ECO:0000313" key="3">
    <source>
        <dbReference type="EMBL" id="CAD8735083.1"/>
    </source>
</evidence>
<keyword evidence="1" id="KW-0472">Membrane</keyword>
<comment type="subunit">
    <text evidence="1">Heterohexamer.</text>
</comment>
<dbReference type="GO" id="GO:0005743">
    <property type="term" value="C:mitochondrial inner membrane"/>
    <property type="evidence" value="ECO:0007669"/>
    <property type="project" value="UniProtKB-SubCell"/>
</dbReference>
<dbReference type="InterPro" id="IPR035427">
    <property type="entry name" value="Tim10-like_dom_sf"/>
</dbReference>
<dbReference type="Gene3D" id="1.10.287.810">
    <property type="entry name" value="Mitochondrial import inner membrane translocase subunit tim13 like domains"/>
    <property type="match status" value="1"/>
</dbReference>
<keyword evidence="1" id="KW-0813">Transport</keyword>
<dbReference type="SUPFAM" id="SSF144122">
    <property type="entry name" value="Tim10-like"/>
    <property type="match status" value="1"/>
</dbReference>
<comment type="domain">
    <text evidence="1">The twin CX3C motif contains 4 conserved Cys residues that form 2 disulfide bonds in the mitochondrial intermembrane space.</text>
</comment>
<keyword evidence="1" id="KW-0811">Translocation</keyword>
<gene>
    <name evidence="3" type="ORF">HAND1043_LOCUS1574</name>
</gene>
<evidence type="ECO:0000259" key="2">
    <source>
        <dbReference type="Pfam" id="PF02953"/>
    </source>
</evidence>
<keyword evidence="1" id="KW-0143">Chaperone</keyword>
<proteinExistence type="inferred from homology"/>
<comment type="subcellular location">
    <subcellularLocation>
        <location evidence="1">Mitochondrion inner membrane</location>
        <topology evidence="1">Peripheral membrane protein</topology>
        <orientation evidence="1">Intermembrane side</orientation>
    </subcellularLocation>
</comment>
<dbReference type="AlphaFoldDB" id="A0A6T8GYQ5"/>
<comment type="similarity">
    <text evidence="1">Belongs to the small Tim family.</text>
</comment>
<protein>
    <recommendedName>
        <fullName evidence="1">Mitochondrial import inner membrane translocase subunit</fullName>
    </recommendedName>
</protein>
<name>A0A6T8GYQ5_HEMAN</name>
<comment type="function">
    <text evidence="1">Mitochondrial intermembrane chaperone that participates in the import and insertion of some multi-pass transmembrane proteins into the mitochondrial inner membrane. Also required for the transfer of beta-barrel precursors from the TOM complex to the sorting and assembly machinery (SAM complex) of the outer membrane. Acts as a chaperone-like protein that protects the hydrophobic precursors from aggregation and guide them through the mitochondrial intermembrane space.</text>
</comment>
<dbReference type="GO" id="GO:0015031">
    <property type="term" value="P:protein transport"/>
    <property type="evidence" value="ECO:0007669"/>
    <property type="project" value="UniProtKB-KW"/>
</dbReference>
<accession>A0A6T8GYQ5</accession>
<feature type="domain" description="Tim10-like" evidence="2">
    <location>
        <begin position="34"/>
        <end position="90"/>
    </location>
</feature>